<comment type="caution">
    <text evidence="3">The sequence shown here is derived from an EMBL/GenBank/DDBJ whole genome shotgun (WGS) entry which is preliminary data.</text>
</comment>
<dbReference type="PANTHER" id="PTHR12357:SF3">
    <property type="entry name" value="YTH DOMAIN-CONTAINING PROTEIN 1"/>
    <property type="match status" value="1"/>
</dbReference>
<feature type="region of interest" description="Disordered" evidence="1">
    <location>
        <begin position="1"/>
        <end position="98"/>
    </location>
</feature>
<dbReference type="Pfam" id="PF25701">
    <property type="entry name" value="RRM_YTH1"/>
    <property type="match status" value="1"/>
</dbReference>
<dbReference type="GO" id="GO:0005654">
    <property type="term" value="C:nucleoplasm"/>
    <property type="evidence" value="ECO:0007669"/>
    <property type="project" value="TreeGrafter"/>
</dbReference>
<accession>A0AAW0DU96</accession>
<name>A0AAW0DU96_9AGAR</name>
<feature type="compositionally biased region" description="Low complexity" evidence="1">
    <location>
        <begin position="374"/>
        <end position="383"/>
    </location>
</feature>
<feature type="domain" description="YTH" evidence="2">
    <location>
        <begin position="802"/>
        <end position="940"/>
    </location>
</feature>
<dbReference type="Gene3D" id="3.10.590.10">
    <property type="entry name" value="ph1033 like domains"/>
    <property type="match status" value="2"/>
</dbReference>
<evidence type="ECO:0000256" key="1">
    <source>
        <dbReference type="SAM" id="MobiDB-lite"/>
    </source>
</evidence>
<dbReference type="PANTHER" id="PTHR12357">
    <property type="entry name" value="YTH YT521-B HOMOLOGY DOMAIN-CONTAINING"/>
    <property type="match status" value="1"/>
</dbReference>
<sequence length="974" mass="105548">MGYDANTTNTNQPNQHHQQRFMPAGDGRGRVPETSYMAGNTGNNRRNQQQQQRRSPYGVGSSDNAQASGSQSYVYPQSATTSYNPNPRSGPSHGFYGQYTMSPPTMGMTPVPHSPPYPFAPPPPHGYHQNIHAATYQSMMSPYSYQHQHQQQQRHSPPDSGTGAYPSSPTQYVPANPGQFHSLPRYPSPHAQYPYSTPPPFSPYQSQFNLNLSPAQYQSDGQWWYMAPMPPQPQHQYGETGYPYHHPHQLGYAASQQPQQQQAELDPSFTYPRQSSPAPAGSSQHVSVSPSPPPDPPPPPPPPASLPPSVPTHPPPLHSLPTSKEKGTMPTRRSYHPNPPAHRSEWVMWSGNVPSDATHDELWRFFNQPPTTPSPGSTSSSTSQQLASYQHNLLPASSSSPVPGHDQSQPNDHLRLAPTHPGGSSPFQPAPTPNTPTTSIPTPTPNGVISIFLISRSSCAFINYASQAHLEAAIARFNGVPLRPNDPRCPRLVCRVRKRDDDLKAGVGGQRGVGMHSKWVKDSQGRDKDRRVSLGAAEGSGVSGSDMSTGTPSVSDLSEADIDFTGGRKRDVTAGGHSNSSGSYASTNSSMLVKYFPKRYFILKSLSQYDLDLSVSKGLWATQKHNEGILDQAYRTSAEVYLIFGVNKSGEFYGWGKMAGSVKQGEHRVSWGPRSSSNPNSSASASSLNDASSSASASPVTGRGPVQTEVIYEEEPASPTTVLQRLQLGSGGEPKYFTNRMVEDSPQPVTGLTPSPGASMLQSVASPGASALRGGVGSSSGMEGSMEPRDPEGVTSAPPELGERHKKITAKTPSLKFSLDNQLKVKAQSVARMESFELDDEAPLKAIRNSSAPNAVSPTSPPKSSTSKGKAKATGIDQDPDSPASTWGESFKVEWICVHRLPFYKTRHLRNPWNHDREIKVSRDGTELEPGVGEQLLEEWKKFVEEGGGKEGGDGKEGEEQKSQQLPQQQTSKR</sequence>
<reference evidence="3 4" key="1">
    <citation type="submission" date="2024-01" db="EMBL/GenBank/DDBJ databases">
        <title>A draft genome for a cacao thread blight-causing isolate of Paramarasmius palmivorus.</title>
        <authorList>
            <person name="Baruah I.K."/>
            <person name="Bukari Y."/>
            <person name="Amoako-Attah I."/>
            <person name="Meinhardt L.W."/>
            <person name="Bailey B.A."/>
            <person name="Cohen S.P."/>
        </authorList>
    </citation>
    <scope>NUCLEOTIDE SEQUENCE [LARGE SCALE GENOMIC DNA]</scope>
    <source>
        <strain evidence="3 4">GH-12</strain>
    </source>
</reference>
<dbReference type="Proteomes" id="UP001383192">
    <property type="component" value="Unassembled WGS sequence"/>
</dbReference>
<gene>
    <name evidence="3" type="ORF">VNI00_003630</name>
</gene>
<dbReference type="PROSITE" id="PS50882">
    <property type="entry name" value="YTH"/>
    <property type="match status" value="2"/>
</dbReference>
<feature type="region of interest" description="Disordered" evidence="1">
    <location>
        <begin position="666"/>
        <end position="703"/>
    </location>
</feature>
<dbReference type="GO" id="GO:0000398">
    <property type="term" value="P:mRNA splicing, via spliceosome"/>
    <property type="evidence" value="ECO:0007669"/>
    <property type="project" value="TreeGrafter"/>
</dbReference>
<dbReference type="InterPro" id="IPR045168">
    <property type="entry name" value="YTH_prot"/>
</dbReference>
<dbReference type="GO" id="GO:0000381">
    <property type="term" value="P:regulation of alternative mRNA splicing, via spliceosome"/>
    <property type="evidence" value="ECO:0007669"/>
    <property type="project" value="TreeGrafter"/>
</dbReference>
<dbReference type="Pfam" id="PF04146">
    <property type="entry name" value="YTH"/>
    <property type="match status" value="2"/>
</dbReference>
<protein>
    <recommendedName>
        <fullName evidence="2">YTH domain-containing protein</fullName>
    </recommendedName>
</protein>
<dbReference type="GO" id="GO:0003729">
    <property type="term" value="F:mRNA binding"/>
    <property type="evidence" value="ECO:0007669"/>
    <property type="project" value="TreeGrafter"/>
</dbReference>
<feature type="compositionally biased region" description="Polar residues" evidence="1">
    <location>
        <begin position="61"/>
        <end position="89"/>
    </location>
</feature>
<feature type="compositionally biased region" description="Polar residues" evidence="1">
    <location>
        <begin position="543"/>
        <end position="556"/>
    </location>
</feature>
<feature type="compositionally biased region" description="Low complexity" evidence="1">
    <location>
        <begin position="43"/>
        <end position="54"/>
    </location>
</feature>
<feature type="compositionally biased region" description="Low complexity" evidence="1">
    <location>
        <begin position="675"/>
        <end position="698"/>
    </location>
</feature>
<feature type="compositionally biased region" description="Low complexity" evidence="1">
    <location>
        <begin position="142"/>
        <end position="155"/>
    </location>
</feature>
<feature type="compositionally biased region" description="Low complexity" evidence="1">
    <location>
        <begin position="1"/>
        <end position="16"/>
    </location>
</feature>
<dbReference type="InterPro" id="IPR007275">
    <property type="entry name" value="YTH_domain"/>
</dbReference>
<evidence type="ECO:0000313" key="3">
    <source>
        <dbReference type="EMBL" id="KAK7054432.1"/>
    </source>
</evidence>
<feature type="compositionally biased region" description="Basic and acidic residues" evidence="1">
    <location>
        <begin position="519"/>
        <end position="532"/>
    </location>
</feature>
<feature type="region of interest" description="Disordered" evidence="1">
    <location>
        <begin position="734"/>
        <end position="806"/>
    </location>
</feature>
<feature type="compositionally biased region" description="Polar residues" evidence="1">
    <location>
        <begin position="384"/>
        <end position="411"/>
    </location>
</feature>
<feature type="region of interest" description="Disordered" evidence="1">
    <location>
        <begin position="505"/>
        <end position="559"/>
    </location>
</feature>
<dbReference type="GO" id="GO:1990247">
    <property type="term" value="F:N6-methyladenosine-containing RNA reader activity"/>
    <property type="evidence" value="ECO:0007669"/>
    <property type="project" value="TreeGrafter"/>
</dbReference>
<feature type="compositionally biased region" description="Pro residues" evidence="1">
    <location>
        <begin position="290"/>
        <end position="318"/>
    </location>
</feature>
<keyword evidence="4" id="KW-1185">Reference proteome</keyword>
<feature type="region of interest" description="Disordered" evidence="1">
    <location>
        <begin position="365"/>
        <end position="443"/>
    </location>
</feature>
<dbReference type="AlphaFoldDB" id="A0AAW0DU96"/>
<feature type="domain" description="YTH" evidence="2">
    <location>
        <begin position="598"/>
        <end position="738"/>
    </location>
</feature>
<feature type="region of interest" description="Disordered" evidence="1">
    <location>
        <begin position="847"/>
        <end position="887"/>
    </location>
</feature>
<evidence type="ECO:0000313" key="4">
    <source>
        <dbReference type="Proteomes" id="UP001383192"/>
    </source>
</evidence>
<feature type="compositionally biased region" description="Low complexity" evidence="1">
    <location>
        <begin position="862"/>
        <end position="875"/>
    </location>
</feature>
<feature type="region of interest" description="Disordered" evidence="1">
    <location>
        <begin position="942"/>
        <end position="974"/>
    </location>
</feature>
<feature type="compositionally biased region" description="Low complexity" evidence="1">
    <location>
        <begin position="963"/>
        <end position="974"/>
    </location>
</feature>
<evidence type="ECO:0000259" key="2">
    <source>
        <dbReference type="PROSITE" id="PS50882"/>
    </source>
</evidence>
<dbReference type="CDD" id="cd21134">
    <property type="entry name" value="YTH"/>
    <property type="match status" value="1"/>
</dbReference>
<organism evidence="3 4">
    <name type="scientific">Paramarasmius palmivorus</name>
    <dbReference type="NCBI Taxonomy" id="297713"/>
    <lineage>
        <taxon>Eukaryota</taxon>
        <taxon>Fungi</taxon>
        <taxon>Dikarya</taxon>
        <taxon>Basidiomycota</taxon>
        <taxon>Agaricomycotina</taxon>
        <taxon>Agaricomycetes</taxon>
        <taxon>Agaricomycetidae</taxon>
        <taxon>Agaricales</taxon>
        <taxon>Marasmiineae</taxon>
        <taxon>Marasmiaceae</taxon>
        <taxon>Paramarasmius</taxon>
    </lineage>
</organism>
<feature type="region of interest" description="Disordered" evidence="1">
    <location>
        <begin position="235"/>
        <end position="342"/>
    </location>
</feature>
<dbReference type="EMBL" id="JAYKXP010000009">
    <property type="protein sequence ID" value="KAK7054432.1"/>
    <property type="molecule type" value="Genomic_DNA"/>
</dbReference>
<feature type="region of interest" description="Disordered" evidence="1">
    <location>
        <begin position="142"/>
        <end position="207"/>
    </location>
</feature>
<proteinExistence type="predicted"/>
<feature type="compositionally biased region" description="Basic and acidic residues" evidence="1">
    <location>
        <begin position="942"/>
        <end position="962"/>
    </location>
</feature>
<dbReference type="InterPro" id="IPR057720">
    <property type="entry name" value="RRM_YTH1"/>
</dbReference>